<dbReference type="NCBIfam" id="TIGR01297">
    <property type="entry name" value="CDF"/>
    <property type="match status" value="1"/>
</dbReference>
<sequence>MDQVKYDNLKLGEKGAIISIIAYICLTAIKMVIGYTSNSEALKADGLNNATDIVASIAVLVGLRLAQRPADNDHTYGHWKAETVASLVASFIMMVVGLQVLYEAASSIFEGKSESPDLIAAWTGIVCAAVMYFVYRYNKRLALKIKSQAVMAAAKDNISDAWVSVGTVIGIVGSQFGLPWLDPLTAVLVGLLICKTAWGIFREATHHLTDGFDEALIIAYRDTISNVDGVDEVRDLRARNYGNNAVVDVVIVVRADMDIQTAHDISTNVEDEMFREYDVYTVHVHVEPGLDDSGKENTEYHYSKEANG</sequence>
<dbReference type="PANTHER" id="PTHR43840">
    <property type="entry name" value="MITOCHONDRIAL METAL TRANSPORTER 1-RELATED"/>
    <property type="match status" value="1"/>
</dbReference>
<feature type="transmembrane region" description="Helical" evidence="7">
    <location>
        <begin position="158"/>
        <end position="178"/>
    </location>
</feature>
<dbReference type="InterPro" id="IPR050291">
    <property type="entry name" value="CDF_Transporter"/>
</dbReference>
<dbReference type="PANTHER" id="PTHR43840:SF50">
    <property type="entry name" value="MANGANESE EFFLUX SYSTEM PROTEIN MNES"/>
    <property type="match status" value="1"/>
</dbReference>
<dbReference type="SUPFAM" id="SSF160240">
    <property type="entry name" value="Cation efflux protein cytoplasmic domain-like"/>
    <property type="match status" value="1"/>
</dbReference>
<feature type="transmembrane region" description="Helical" evidence="7">
    <location>
        <begin position="15"/>
        <end position="35"/>
    </location>
</feature>
<feature type="domain" description="Cation efflux protein transmembrane" evidence="8">
    <location>
        <begin position="17"/>
        <end position="208"/>
    </location>
</feature>
<dbReference type="SUPFAM" id="SSF161111">
    <property type="entry name" value="Cation efflux protein transmembrane domain-like"/>
    <property type="match status" value="1"/>
</dbReference>
<keyword evidence="5 7" id="KW-1133">Transmembrane helix</keyword>
<dbReference type="InterPro" id="IPR002524">
    <property type="entry name" value="Cation_efflux"/>
</dbReference>
<evidence type="ECO:0000256" key="5">
    <source>
        <dbReference type="ARBA" id="ARBA00022989"/>
    </source>
</evidence>
<feature type="transmembrane region" description="Helical" evidence="7">
    <location>
        <begin position="84"/>
        <end position="102"/>
    </location>
</feature>
<dbReference type="Gene3D" id="1.20.1510.10">
    <property type="entry name" value="Cation efflux protein transmembrane domain"/>
    <property type="match status" value="1"/>
</dbReference>
<keyword evidence="4 7" id="KW-0812">Transmembrane</keyword>
<dbReference type="Gene3D" id="3.30.70.1350">
    <property type="entry name" value="Cation efflux protein, cytoplasmic domain"/>
    <property type="match status" value="1"/>
</dbReference>
<dbReference type="InterPro" id="IPR058533">
    <property type="entry name" value="Cation_efflux_TM"/>
</dbReference>
<dbReference type="AlphaFoldDB" id="A0AAP5H5N1"/>
<evidence type="ECO:0000256" key="2">
    <source>
        <dbReference type="ARBA" id="ARBA00008114"/>
    </source>
</evidence>
<organism evidence="10 11">
    <name type="scientific">Paenibacillus amylolyticus</name>
    <dbReference type="NCBI Taxonomy" id="1451"/>
    <lineage>
        <taxon>Bacteria</taxon>
        <taxon>Bacillati</taxon>
        <taxon>Bacillota</taxon>
        <taxon>Bacilli</taxon>
        <taxon>Bacillales</taxon>
        <taxon>Paenibacillaceae</taxon>
        <taxon>Paenibacillus</taxon>
    </lineage>
</organism>
<evidence type="ECO:0000256" key="1">
    <source>
        <dbReference type="ARBA" id="ARBA00004141"/>
    </source>
</evidence>
<comment type="caution">
    <text evidence="10">The sequence shown here is derived from an EMBL/GenBank/DDBJ whole genome shotgun (WGS) entry which is preliminary data.</text>
</comment>
<dbReference type="GO" id="GO:0016020">
    <property type="term" value="C:membrane"/>
    <property type="evidence" value="ECO:0007669"/>
    <property type="project" value="UniProtKB-SubCell"/>
</dbReference>
<dbReference type="InterPro" id="IPR036837">
    <property type="entry name" value="Cation_efflux_CTD_sf"/>
</dbReference>
<proteinExistence type="inferred from homology"/>
<dbReference type="InterPro" id="IPR027469">
    <property type="entry name" value="Cation_efflux_TMD_sf"/>
</dbReference>
<dbReference type="RefSeq" id="WP_310144372.1">
    <property type="nucleotide sequence ID" value="NZ_JAVDTR010000016.1"/>
</dbReference>
<keyword evidence="6 7" id="KW-0472">Membrane</keyword>
<gene>
    <name evidence="10" type="ORF">J2W91_004783</name>
</gene>
<evidence type="ECO:0000259" key="8">
    <source>
        <dbReference type="Pfam" id="PF01545"/>
    </source>
</evidence>
<feature type="domain" description="Cation efflux protein cytoplasmic" evidence="9">
    <location>
        <begin position="218"/>
        <end position="288"/>
    </location>
</feature>
<evidence type="ECO:0000256" key="4">
    <source>
        <dbReference type="ARBA" id="ARBA00022692"/>
    </source>
</evidence>
<name>A0AAP5H5N1_PAEAM</name>
<evidence type="ECO:0000313" key="10">
    <source>
        <dbReference type="EMBL" id="MDR6726272.1"/>
    </source>
</evidence>
<dbReference type="Proteomes" id="UP001254832">
    <property type="component" value="Unassembled WGS sequence"/>
</dbReference>
<comment type="similarity">
    <text evidence="2">Belongs to the cation diffusion facilitator (CDF) transporter (TC 2.A.4) family.</text>
</comment>
<evidence type="ECO:0000313" key="11">
    <source>
        <dbReference type="Proteomes" id="UP001254832"/>
    </source>
</evidence>
<evidence type="ECO:0000256" key="6">
    <source>
        <dbReference type="ARBA" id="ARBA00023136"/>
    </source>
</evidence>
<accession>A0AAP5H5N1</accession>
<dbReference type="Pfam" id="PF16916">
    <property type="entry name" value="ZT_dimer"/>
    <property type="match status" value="1"/>
</dbReference>
<protein>
    <submittedName>
        <fullName evidence="10">Cation diffusion facilitator family transporter</fullName>
    </submittedName>
</protein>
<comment type="subcellular location">
    <subcellularLocation>
        <location evidence="1">Membrane</location>
        <topology evidence="1">Multi-pass membrane protein</topology>
    </subcellularLocation>
</comment>
<feature type="transmembrane region" description="Helical" evidence="7">
    <location>
        <begin position="184"/>
        <end position="201"/>
    </location>
</feature>
<dbReference type="Pfam" id="PF01545">
    <property type="entry name" value="Cation_efflux"/>
    <property type="match status" value="1"/>
</dbReference>
<dbReference type="FunFam" id="1.20.1510.10:FF:000006">
    <property type="entry name" value="Divalent cation efflux transporter"/>
    <property type="match status" value="1"/>
</dbReference>
<dbReference type="EMBL" id="JAVDTR010000016">
    <property type="protein sequence ID" value="MDR6726272.1"/>
    <property type="molecule type" value="Genomic_DNA"/>
</dbReference>
<reference evidence="10" key="1">
    <citation type="submission" date="2023-07" db="EMBL/GenBank/DDBJ databases">
        <title>Sorghum-associated microbial communities from plants grown in Nebraska, USA.</title>
        <authorList>
            <person name="Schachtman D."/>
        </authorList>
    </citation>
    <scope>NUCLEOTIDE SEQUENCE</scope>
    <source>
        <strain evidence="10">BE80</strain>
    </source>
</reference>
<evidence type="ECO:0000256" key="7">
    <source>
        <dbReference type="SAM" id="Phobius"/>
    </source>
</evidence>
<evidence type="ECO:0000256" key="3">
    <source>
        <dbReference type="ARBA" id="ARBA00022448"/>
    </source>
</evidence>
<dbReference type="InterPro" id="IPR027470">
    <property type="entry name" value="Cation_efflux_CTD"/>
</dbReference>
<evidence type="ECO:0000259" key="9">
    <source>
        <dbReference type="Pfam" id="PF16916"/>
    </source>
</evidence>
<dbReference type="GO" id="GO:0008324">
    <property type="term" value="F:monoatomic cation transmembrane transporter activity"/>
    <property type="evidence" value="ECO:0007669"/>
    <property type="project" value="InterPro"/>
</dbReference>
<keyword evidence="3" id="KW-0813">Transport</keyword>
<feature type="transmembrane region" description="Helical" evidence="7">
    <location>
        <begin position="118"/>
        <end position="137"/>
    </location>
</feature>